<reference evidence="5" key="2">
    <citation type="submission" date="2022-03" db="EMBL/GenBank/DDBJ databases">
        <title>Draft title - Genomic analysis of global carrot germplasm unveils the trajectory of domestication and the origin of high carotenoid orange carrot.</title>
        <authorList>
            <person name="Iorizzo M."/>
            <person name="Ellison S."/>
            <person name="Senalik D."/>
            <person name="Macko-Podgorni A."/>
            <person name="Grzebelus D."/>
            <person name="Bostan H."/>
            <person name="Rolling W."/>
            <person name="Curaba J."/>
            <person name="Simon P."/>
        </authorList>
    </citation>
    <scope>NUCLEOTIDE SEQUENCE</scope>
    <source>
        <tissue evidence="5">Leaf</tissue>
    </source>
</reference>
<protein>
    <submittedName>
        <fullName evidence="5">Uncharacterized protein</fullName>
    </submittedName>
</protein>
<keyword evidence="6" id="KW-1185">Reference proteome</keyword>
<feature type="compositionally biased region" description="Basic residues" evidence="4">
    <location>
        <begin position="30"/>
        <end position="40"/>
    </location>
</feature>
<feature type="region of interest" description="Disordered" evidence="4">
    <location>
        <begin position="379"/>
        <end position="399"/>
    </location>
</feature>
<dbReference type="AlphaFoldDB" id="A0A165Z1E3"/>
<evidence type="ECO:0000256" key="3">
    <source>
        <dbReference type="ARBA" id="ARBA00023163"/>
    </source>
</evidence>
<proteinExistence type="predicted"/>
<dbReference type="OMA" id="QFANFPH"/>
<accession>A0A165Z1E3</accession>
<dbReference type="KEGG" id="dcr:108216686"/>
<feature type="region of interest" description="Disordered" evidence="4">
    <location>
        <begin position="1"/>
        <end position="44"/>
    </location>
</feature>
<keyword evidence="3" id="KW-0804">Transcription</keyword>
<organism evidence="5 6">
    <name type="scientific">Daucus carota subsp. sativus</name>
    <name type="common">Carrot</name>
    <dbReference type="NCBI Taxonomy" id="79200"/>
    <lineage>
        <taxon>Eukaryota</taxon>
        <taxon>Viridiplantae</taxon>
        <taxon>Streptophyta</taxon>
        <taxon>Embryophyta</taxon>
        <taxon>Tracheophyta</taxon>
        <taxon>Spermatophyta</taxon>
        <taxon>Magnoliopsida</taxon>
        <taxon>eudicotyledons</taxon>
        <taxon>Gunneridae</taxon>
        <taxon>Pentapetalae</taxon>
        <taxon>asterids</taxon>
        <taxon>campanulids</taxon>
        <taxon>Apiales</taxon>
        <taxon>Apiaceae</taxon>
        <taxon>Apioideae</taxon>
        <taxon>Scandiceae</taxon>
        <taxon>Daucinae</taxon>
        <taxon>Daucus</taxon>
        <taxon>Daucus sect. Daucus</taxon>
    </lineage>
</organism>
<evidence type="ECO:0000313" key="5">
    <source>
        <dbReference type="EMBL" id="WOG98603.1"/>
    </source>
</evidence>
<reference evidence="5" key="1">
    <citation type="journal article" date="2016" name="Nat. Genet.">
        <title>A high-quality carrot genome assembly provides new insights into carotenoid accumulation and asterid genome evolution.</title>
        <authorList>
            <person name="Iorizzo M."/>
            <person name="Ellison S."/>
            <person name="Senalik D."/>
            <person name="Zeng P."/>
            <person name="Satapoomin P."/>
            <person name="Huang J."/>
            <person name="Bowman M."/>
            <person name="Iovene M."/>
            <person name="Sanseverino W."/>
            <person name="Cavagnaro P."/>
            <person name="Yildiz M."/>
            <person name="Macko-Podgorni A."/>
            <person name="Moranska E."/>
            <person name="Grzebelus E."/>
            <person name="Grzebelus D."/>
            <person name="Ashrafi H."/>
            <person name="Zheng Z."/>
            <person name="Cheng S."/>
            <person name="Spooner D."/>
            <person name="Van Deynze A."/>
            <person name="Simon P."/>
        </authorList>
    </citation>
    <scope>NUCLEOTIDE SEQUENCE</scope>
    <source>
        <tissue evidence="5">Leaf</tissue>
    </source>
</reference>
<dbReference type="InterPro" id="IPR040356">
    <property type="entry name" value="SPEAR"/>
</dbReference>
<sequence>MAQEQTQKCSNSSGGGANGGHGGGRSTARSCKKSKQKKIPQRGLGVAQLERIRLEEQQKKDGLLMQTPTVVPSANSIVYMGNSGLNVPEVSINDLNLQNSVPRQHGLILNSDATHLDSGSIPLSNNAAGNWAHLWNSNSQYNLNGESQKIDCHSLAIHHNENLPCETKTPVWSIPMHRSEHFQYPRPSAMANIPSGSVKSSVPNVQIEPPSNQIYGANKCPRLWQEEEQMIGMKRSYPFIVEDAPGPSFYTKYPHAYASLIPGKDEAAPCSNDCISTIQPANTQFSREMPLCSNGVSEPKNKNILSEFGGSNGGFLTLAPPAELSSSYIRRHCQEVPDFDALPYQDITDEQVKWPETGPLTKQPFYSFLPPASAVNGLSAGGGSSNGEQSEAVDLDLKL</sequence>
<dbReference type="Gramene" id="KZM99497">
    <property type="protein sequence ID" value="KZM99497"/>
    <property type="gene ID" value="DCAR_013141"/>
</dbReference>
<evidence type="ECO:0000256" key="4">
    <source>
        <dbReference type="SAM" id="MobiDB-lite"/>
    </source>
</evidence>
<dbReference type="EMBL" id="CP093346">
    <property type="protein sequence ID" value="WOG98603.1"/>
    <property type="molecule type" value="Genomic_DNA"/>
</dbReference>
<gene>
    <name evidence="5" type="ORF">DCAR_0417947</name>
</gene>
<evidence type="ECO:0000256" key="2">
    <source>
        <dbReference type="ARBA" id="ARBA00023015"/>
    </source>
</evidence>
<dbReference type="PANTHER" id="PTHR33388">
    <property type="entry name" value="OS01G0212500 PROTEIN"/>
    <property type="match status" value="1"/>
</dbReference>
<dbReference type="PANTHER" id="PTHR33388:SF1">
    <property type="entry name" value="PROTEIN SPEAR2"/>
    <property type="match status" value="1"/>
</dbReference>
<evidence type="ECO:0000313" key="6">
    <source>
        <dbReference type="Proteomes" id="UP000077755"/>
    </source>
</evidence>
<keyword evidence="2" id="KW-0805">Transcription regulation</keyword>
<name>A0A165Z1E3_DAUCS</name>
<evidence type="ECO:0000256" key="1">
    <source>
        <dbReference type="ARBA" id="ARBA00022491"/>
    </source>
</evidence>
<dbReference type="OrthoDB" id="1926221at2759"/>
<dbReference type="GO" id="GO:0003700">
    <property type="term" value="F:DNA-binding transcription factor activity"/>
    <property type="evidence" value="ECO:0007669"/>
    <property type="project" value="InterPro"/>
</dbReference>
<feature type="compositionally biased region" description="Gly residues" evidence="4">
    <location>
        <begin position="13"/>
        <end position="25"/>
    </location>
</feature>
<dbReference type="Proteomes" id="UP000077755">
    <property type="component" value="Chromosome 4"/>
</dbReference>
<keyword evidence="1" id="KW-0678">Repressor</keyword>